<dbReference type="STRING" id="580340.Tlie_1572"/>
<dbReference type="GO" id="GO:0000287">
    <property type="term" value="F:magnesium ion binding"/>
    <property type="evidence" value="ECO:0007669"/>
    <property type="project" value="InterPro"/>
</dbReference>
<evidence type="ECO:0000256" key="7">
    <source>
        <dbReference type="RuleBase" id="RU004326"/>
    </source>
</evidence>
<feature type="domain" description="Alpha-D-phosphohexomutase alpha/beta/alpha" evidence="11">
    <location>
        <begin position="256"/>
        <end position="366"/>
    </location>
</feature>
<evidence type="ECO:0000256" key="3">
    <source>
        <dbReference type="ARBA" id="ARBA00022553"/>
    </source>
</evidence>
<dbReference type="AlphaFoldDB" id="G7V7P0"/>
<name>G7V7P0_THELD</name>
<dbReference type="InterPro" id="IPR005843">
    <property type="entry name" value="A-D-PHexomutase_C"/>
</dbReference>
<evidence type="ECO:0000256" key="4">
    <source>
        <dbReference type="ARBA" id="ARBA00022723"/>
    </source>
</evidence>
<comment type="similarity">
    <text evidence="2 7">Belongs to the phosphohexose mutase family.</text>
</comment>
<sequence length="460" mass="51257">MPVPEHIFREYDIRGLADEELNSENVQAIALAFGTLLKRKGIGRICLGGDVRPSTERIRKDVIEGITLAGIDVTDVGVVTTPMLYWSLYHYGVNGGIMITGSHNPPEFNGLKLAVGKTTLYGRQIKEIYDMISKNDLEKGTKKGSVFSESINEPYINMLLSKITLGPKKLKVVTDSGNGTAGPIINEYLKRSGCEVVPLFAEPDGRFPNHHPDPTKRENLGTLIDTVIKEKADVGLGFDGDADRIGVVDDQGNIVWGDILMILFWREILPKHPGAKAIVEIKSSQALVDEIERLGGEVVWWKSGHSLIKAKMKELNALFSGEVSGHMFFADEYYGFDDSFYAAGRLLRILSNSDKSLSEMLSDVPKYYSTAETRIPCSDEEKFQVIEKIKESALKDYDAITIDGVRILYPRGWGLVRASNTQPVLVARAEGKTEKDLEEYCNDLKKRILEAGVDDFQWEY</sequence>
<evidence type="ECO:0000313" key="13">
    <source>
        <dbReference type="Proteomes" id="UP000005868"/>
    </source>
</evidence>
<dbReference type="SUPFAM" id="SSF55957">
    <property type="entry name" value="Phosphoglucomutase, C-terminal domain"/>
    <property type="match status" value="1"/>
</dbReference>
<evidence type="ECO:0000259" key="9">
    <source>
        <dbReference type="Pfam" id="PF02878"/>
    </source>
</evidence>
<evidence type="ECO:0000256" key="2">
    <source>
        <dbReference type="ARBA" id="ARBA00010231"/>
    </source>
</evidence>
<dbReference type="InterPro" id="IPR016055">
    <property type="entry name" value="A-D-PHexomutase_a/b/a-I/II/III"/>
</dbReference>
<keyword evidence="6 12" id="KW-0413">Isomerase</keyword>
<dbReference type="SUPFAM" id="SSF53738">
    <property type="entry name" value="Phosphoglucomutase, first 3 domains"/>
    <property type="match status" value="3"/>
</dbReference>
<keyword evidence="3" id="KW-0597">Phosphoprotein</keyword>
<protein>
    <submittedName>
        <fullName evidence="12">Phosphomannomutase</fullName>
        <ecNumber evidence="12">5.4.2.8</ecNumber>
    </submittedName>
</protein>
<dbReference type="EMBL" id="CP003096">
    <property type="protein sequence ID" value="AER67294.1"/>
    <property type="molecule type" value="Genomic_DNA"/>
</dbReference>
<comment type="cofactor">
    <cofactor evidence="1">
        <name>Mg(2+)</name>
        <dbReference type="ChEBI" id="CHEBI:18420"/>
    </cofactor>
</comment>
<dbReference type="OrthoDB" id="9806956at2"/>
<dbReference type="Pfam" id="PF02880">
    <property type="entry name" value="PGM_PMM_III"/>
    <property type="match status" value="1"/>
</dbReference>
<dbReference type="PANTHER" id="PTHR43771:SF2">
    <property type="entry name" value="PHOSPHOMANNOMUTASE_PHOSPHOGLUCOMUTASE"/>
    <property type="match status" value="1"/>
</dbReference>
<feature type="domain" description="Alpha-D-phosphohexomutase alpha/beta/alpha" evidence="9">
    <location>
        <begin position="7"/>
        <end position="137"/>
    </location>
</feature>
<dbReference type="HOGENOM" id="CLU_016950_9_1_0"/>
<dbReference type="Pfam" id="PF02879">
    <property type="entry name" value="PGM_PMM_II"/>
    <property type="match status" value="1"/>
</dbReference>
<evidence type="ECO:0000259" key="10">
    <source>
        <dbReference type="Pfam" id="PF02879"/>
    </source>
</evidence>
<feature type="domain" description="Alpha-D-phosphohexomutase alpha/beta/alpha" evidence="10">
    <location>
        <begin position="153"/>
        <end position="252"/>
    </location>
</feature>
<dbReference type="eggNOG" id="COG1109">
    <property type="taxonomic scope" value="Bacteria"/>
</dbReference>
<dbReference type="PANTHER" id="PTHR43771">
    <property type="entry name" value="PHOSPHOMANNOMUTASE"/>
    <property type="match status" value="1"/>
</dbReference>
<dbReference type="Pfam" id="PF02878">
    <property type="entry name" value="PGM_PMM_I"/>
    <property type="match status" value="1"/>
</dbReference>
<evidence type="ECO:0000256" key="6">
    <source>
        <dbReference type="ARBA" id="ARBA00023235"/>
    </source>
</evidence>
<gene>
    <name evidence="12" type="ordered locus">Tlie_1572</name>
</gene>
<dbReference type="InterPro" id="IPR036900">
    <property type="entry name" value="A-D-PHexomutase_C_sf"/>
</dbReference>
<dbReference type="InterPro" id="IPR005846">
    <property type="entry name" value="A-D-PHexomutase_a/b/a-III"/>
</dbReference>
<dbReference type="CDD" id="cd03089">
    <property type="entry name" value="PMM_PGM"/>
    <property type="match status" value="1"/>
</dbReference>
<dbReference type="GO" id="GO:0005975">
    <property type="term" value="P:carbohydrate metabolic process"/>
    <property type="evidence" value="ECO:0007669"/>
    <property type="project" value="InterPro"/>
</dbReference>
<evidence type="ECO:0000259" key="8">
    <source>
        <dbReference type="Pfam" id="PF00408"/>
    </source>
</evidence>
<keyword evidence="13" id="KW-1185">Reference proteome</keyword>
<dbReference type="Gene3D" id="3.40.120.10">
    <property type="entry name" value="Alpha-D-Glucose-1,6-Bisphosphate, subunit A, domain 3"/>
    <property type="match status" value="3"/>
</dbReference>
<dbReference type="Proteomes" id="UP000005868">
    <property type="component" value="Chromosome"/>
</dbReference>
<dbReference type="InterPro" id="IPR005841">
    <property type="entry name" value="Alpha-D-phosphohexomutase_SF"/>
</dbReference>
<dbReference type="PROSITE" id="PS00710">
    <property type="entry name" value="PGM_PMM"/>
    <property type="match status" value="1"/>
</dbReference>
<dbReference type="Gene3D" id="3.30.310.50">
    <property type="entry name" value="Alpha-D-phosphohexomutase, C-terminal domain"/>
    <property type="match status" value="1"/>
</dbReference>
<dbReference type="KEGG" id="tli:Tlie_1572"/>
<keyword evidence="4 7" id="KW-0479">Metal-binding</keyword>
<reference evidence="13" key="1">
    <citation type="submission" date="2011-10" db="EMBL/GenBank/DDBJ databases">
        <title>The complete genome of chromosome of Thermovirga lienii DSM 17291.</title>
        <authorList>
            <consortium name="US DOE Joint Genome Institute (JGI-PGF)"/>
            <person name="Lucas S."/>
            <person name="Copeland A."/>
            <person name="Lapidus A."/>
            <person name="Glavina del Rio T."/>
            <person name="Dalin E."/>
            <person name="Tice H."/>
            <person name="Bruce D."/>
            <person name="Goodwin L."/>
            <person name="Pitluck S."/>
            <person name="Peters L."/>
            <person name="Mikhailova N."/>
            <person name="Saunders E."/>
            <person name="Kyrpides N."/>
            <person name="Mavromatis K."/>
            <person name="Ivanova N."/>
            <person name="Last F.I."/>
            <person name="Brettin T."/>
            <person name="Detter J.C."/>
            <person name="Han C."/>
            <person name="Larimer F."/>
            <person name="Land M."/>
            <person name="Hauser L."/>
            <person name="Markowitz V."/>
            <person name="Cheng J.-F."/>
            <person name="Hugenholtz P."/>
            <person name="Woyke T."/>
            <person name="Wu D."/>
            <person name="Spring S."/>
            <person name="Schroeder M."/>
            <person name="Brambilla E.-M."/>
            <person name="Klenk H.-P."/>
            <person name="Eisen J.A."/>
        </authorList>
    </citation>
    <scope>NUCLEOTIDE SEQUENCE [LARGE SCALE GENOMIC DNA]</scope>
    <source>
        <strain evidence="13">ATCC BAA-1197 / DSM 17291 / Cas60314</strain>
    </source>
</reference>
<dbReference type="GO" id="GO:0004615">
    <property type="term" value="F:phosphomannomutase activity"/>
    <property type="evidence" value="ECO:0007669"/>
    <property type="project" value="UniProtKB-EC"/>
</dbReference>
<feature type="domain" description="Alpha-D-phosphohexomutase C-terminal" evidence="8">
    <location>
        <begin position="372"/>
        <end position="444"/>
    </location>
</feature>
<evidence type="ECO:0000259" key="11">
    <source>
        <dbReference type="Pfam" id="PF02880"/>
    </source>
</evidence>
<reference evidence="12 13" key="2">
    <citation type="journal article" date="2012" name="Stand. Genomic Sci.">
        <title>Genome sequence of the moderately thermophilic, amino-acid-degrading and sulfur-reducing bacterium Thermovirga lienii type strain (Cas60314(T)).</title>
        <authorList>
            <person name="Goker M."/>
            <person name="Saunders E."/>
            <person name="Lapidus A."/>
            <person name="Nolan M."/>
            <person name="Lucas S."/>
            <person name="Hammon N."/>
            <person name="Deshpande S."/>
            <person name="Cheng J.F."/>
            <person name="Han C."/>
            <person name="Tapia R."/>
            <person name="Goodwin L.A."/>
            <person name="Pitluck S."/>
            <person name="Liolios K."/>
            <person name="Mavromatis K."/>
            <person name="Pagani I."/>
            <person name="Ivanova N."/>
            <person name="Mikhailova N."/>
            <person name="Pati A."/>
            <person name="Chen A."/>
            <person name="Palaniappan K."/>
            <person name="Land M."/>
            <person name="Chang Y.J."/>
            <person name="Jeffries C.D."/>
            <person name="Brambilla E.M."/>
            <person name="Rohde M."/>
            <person name="Spring S."/>
            <person name="Detter J.C."/>
            <person name="Woyke T."/>
            <person name="Bristow J."/>
            <person name="Eisen J.A."/>
            <person name="Markowitz V."/>
            <person name="Hugenholtz P."/>
            <person name="Kyrpides N.C."/>
            <person name="Klenk H.P."/>
        </authorList>
    </citation>
    <scope>NUCLEOTIDE SEQUENCE [LARGE SCALE GENOMIC DNA]</scope>
    <source>
        <strain evidence="13">ATCC BAA-1197 / DSM 17291 / Cas60314</strain>
    </source>
</reference>
<accession>G7V7P0</accession>
<keyword evidence="5 7" id="KW-0460">Magnesium</keyword>
<evidence type="ECO:0000256" key="1">
    <source>
        <dbReference type="ARBA" id="ARBA00001946"/>
    </source>
</evidence>
<dbReference type="InterPro" id="IPR005845">
    <property type="entry name" value="A-D-PHexomutase_a/b/a-II"/>
</dbReference>
<organism evidence="12 13">
    <name type="scientific">Thermovirga lienii (strain ATCC BAA-1197 / DSM 17291 / Cas60314)</name>
    <dbReference type="NCBI Taxonomy" id="580340"/>
    <lineage>
        <taxon>Bacteria</taxon>
        <taxon>Thermotogati</taxon>
        <taxon>Synergistota</taxon>
        <taxon>Synergistia</taxon>
        <taxon>Synergistales</taxon>
        <taxon>Thermovirgaceae</taxon>
        <taxon>Thermovirga</taxon>
    </lineage>
</organism>
<dbReference type="InterPro" id="IPR016066">
    <property type="entry name" value="A-D-PHexomutase_CS"/>
</dbReference>
<dbReference type="EC" id="5.4.2.8" evidence="12"/>
<evidence type="ECO:0000256" key="5">
    <source>
        <dbReference type="ARBA" id="ARBA00022842"/>
    </source>
</evidence>
<evidence type="ECO:0000313" key="12">
    <source>
        <dbReference type="EMBL" id="AER67294.1"/>
    </source>
</evidence>
<dbReference type="Pfam" id="PF00408">
    <property type="entry name" value="PGM_PMM_IV"/>
    <property type="match status" value="1"/>
</dbReference>
<dbReference type="InterPro" id="IPR005844">
    <property type="entry name" value="A-D-PHexomutase_a/b/a-I"/>
</dbReference>
<proteinExistence type="inferred from homology"/>
<dbReference type="PRINTS" id="PR00509">
    <property type="entry name" value="PGMPMM"/>
</dbReference>